<proteinExistence type="inferred from homology"/>
<feature type="transmembrane region" description="Helical" evidence="6">
    <location>
        <begin position="176"/>
        <end position="197"/>
    </location>
</feature>
<protein>
    <submittedName>
        <fullName evidence="7">Lysoplasmalogenase</fullName>
    </submittedName>
</protein>
<keyword evidence="5 6" id="KW-0472">Membrane</keyword>
<evidence type="ECO:0000256" key="2">
    <source>
        <dbReference type="ARBA" id="ARBA00007375"/>
    </source>
</evidence>
<evidence type="ECO:0000256" key="5">
    <source>
        <dbReference type="ARBA" id="ARBA00023136"/>
    </source>
</evidence>
<dbReference type="GO" id="GO:0016787">
    <property type="term" value="F:hydrolase activity"/>
    <property type="evidence" value="ECO:0007669"/>
    <property type="project" value="TreeGrafter"/>
</dbReference>
<keyword evidence="3 6" id="KW-0812">Transmembrane</keyword>
<dbReference type="InterPro" id="IPR012506">
    <property type="entry name" value="TMEM86B-like"/>
</dbReference>
<dbReference type="RefSeq" id="WP_318952659.1">
    <property type="nucleotide sequence ID" value="NZ_CP137555.1"/>
</dbReference>
<organism evidence="7 8">
    <name type="scientific">Microbulbifer pacificus</name>
    <dbReference type="NCBI Taxonomy" id="407164"/>
    <lineage>
        <taxon>Bacteria</taxon>
        <taxon>Pseudomonadati</taxon>
        <taxon>Pseudomonadota</taxon>
        <taxon>Gammaproteobacteria</taxon>
        <taxon>Cellvibrionales</taxon>
        <taxon>Microbulbiferaceae</taxon>
        <taxon>Microbulbifer</taxon>
    </lineage>
</organism>
<feature type="transmembrane region" description="Helical" evidence="6">
    <location>
        <begin position="43"/>
        <end position="63"/>
    </location>
</feature>
<feature type="transmembrane region" description="Helical" evidence="6">
    <location>
        <begin position="122"/>
        <end position="143"/>
    </location>
</feature>
<evidence type="ECO:0000313" key="7">
    <source>
        <dbReference type="EMBL" id="WOX04181.1"/>
    </source>
</evidence>
<dbReference type="PANTHER" id="PTHR31885">
    <property type="entry name" value="GH04784P"/>
    <property type="match status" value="1"/>
</dbReference>
<gene>
    <name evidence="7" type="ORF">R5R33_10535</name>
</gene>
<feature type="transmembrane region" description="Helical" evidence="6">
    <location>
        <begin position="96"/>
        <end position="115"/>
    </location>
</feature>
<comment type="subcellular location">
    <subcellularLocation>
        <location evidence="1">Membrane</location>
        <topology evidence="1">Multi-pass membrane protein</topology>
    </subcellularLocation>
</comment>
<keyword evidence="8" id="KW-1185">Reference proteome</keyword>
<comment type="similarity">
    <text evidence="2">Belongs to the TMEM86 family.</text>
</comment>
<feature type="transmembrane region" description="Helical" evidence="6">
    <location>
        <begin position="18"/>
        <end position="37"/>
    </location>
</feature>
<name>A0AAU0MWB4_9GAMM</name>
<feature type="transmembrane region" description="Helical" evidence="6">
    <location>
        <begin position="149"/>
        <end position="169"/>
    </location>
</feature>
<evidence type="ECO:0000313" key="8">
    <source>
        <dbReference type="Proteomes" id="UP001302477"/>
    </source>
</evidence>
<dbReference type="Proteomes" id="UP001302477">
    <property type="component" value="Chromosome"/>
</dbReference>
<dbReference type="EMBL" id="CP137555">
    <property type="protein sequence ID" value="WOX04181.1"/>
    <property type="molecule type" value="Genomic_DNA"/>
</dbReference>
<dbReference type="PANTHER" id="PTHR31885:SF6">
    <property type="entry name" value="GH04784P"/>
    <property type="match status" value="1"/>
</dbReference>
<evidence type="ECO:0000256" key="1">
    <source>
        <dbReference type="ARBA" id="ARBA00004141"/>
    </source>
</evidence>
<dbReference type="GO" id="GO:0016020">
    <property type="term" value="C:membrane"/>
    <property type="evidence" value="ECO:0007669"/>
    <property type="project" value="UniProtKB-SubCell"/>
</dbReference>
<feature type="transmembrane region" description="Helical" evidence="6">
    <location>
        <begin position="203"/>
        <end position="223"/>
    </location>
</feature>
<dbReference type="Pfam" id="PF07947">
    <property type="entry name" value="YhhN"/>
    <property type="match status" value="1"/>
</dbReference>
<keyword evidence="4 6" id="KW-1133">Transmembrane helix</keyword>
<accession>A0AAU0MWB4</accession>
<evidence type="ECO:0000256" key="6">
    <source>
        <dbReference type="SAM" id="Phobius"/>
    </source>
</evidence>
<evidence type="ECO:0000256" key="4">
    <source>
        <dbReference type="ARBA" id="ARBA00022989"/>
    </source>
</evidence>
<dbReference type="KEGG" id="mpaf:R5R33_10535"/>
<dbReference type="AlphaFoldDB" id="A0AAU0MWB4"/>
<evidence type="ECO:0000256" key="3">
    <source>
        <dbReference type="ARBA" id="ARBA00022692"/>
    </source>
</evidence>
<sequence>MNDLAMNPDRHTDASPTALPQPATLLFVLVAALYMLLDATGPKALWMAALKIVPIGILVWLAAQRLTGGTRALCLLALGLSALGDVLLAIPFANHFLFGLGAFLLAQLTYTVTFARSGKLSLCLAGRAFAVLVAVVLLGNQVLPGAGELALPVGLYILAISAMAISAAAHRSGSSLLFAGALTFMASDALIAINRFVDPVPLAGTWIMLTYYAAQALLVVGLIRADLAARQA</sequence>
<reference evidence="7 8" key="1">
    <citation type="submission" date="2023-10" db="EMBL/GenBank/DDBJ databases">
        <title>Description of Microbulbifer bruguierae sp. nov., isolated from the sediments of mangrove plant Bruguiera sexangula and comparative genomic analyses of the genus Microbulbifer.</title>
        <authorList>
            <person name="Long M."/>
        </authorList>
    </citation>
    <scope>NUCLEOTIDE SEQUENCE [LARGE SCALE GENOMIC DNA]</scope>
    <source>
        <strain evidence="7 8">SPO729</strain>
    </source>
</reference>